<evidence type="ECO:0000256" key="1">
    <source>
        <dbReference type="ARBA" id="ARBA00022723"/>
    </source>
</evidence>
<feature type="transmembrane region" description="Helical" evidence="4">
    <location>
        <begin position="103"/>
        <end position="124"/>
    </location>
</feature>
<dbReference type="EMBL" id="DSVQ01000003">
    <property type="protein sequence ID" value="HGT37837.1"/>
    <property type="molecule type" value="Genomic_DNA"/>
</dbReference>
<evidence type="ECO:0000256" key="4">
    <source>
        <dbReference type="SAM" id="Phobius"/>
    </source>
</evidence>
<feature type="transmembrane region" description="Helical" evidence="4">
    <location>
        <begin position="18"/>
        <end position="39"/>
    </location>
</feature>
<sequence length="322" mass="34849">MFVVTMDERTLPVWLHPLAWITAVTALLPISVGAVVTTLDAGMAFPDWLTADGIFVPFYPWLQSTGDKFVEHGHRLAVIVMGVVIVLLAVGVSLHVRRVDVRWLTAGIVAGFVAQAILGGQRVIQDERMLALLHGDFAACFFALTGWLVAMTSPRWQTPAPTIDTRRGTAAVAWCAATFAVLSVQYVLGGLLRHFGAAHAWLVHPWFAIVVVFAAGGSLLSAWRTEAPELRRAASWVAALIVAQALLGVVTWGARYGFPQWGVVAVQQSTWQVSLRSLHKVLGLVTFMAAFVALVRNVRATRQSLGGMPWPQTLASPTGSRA</sequence>
<evidence type="ECO:0000256" key="3">
    <source>
        <dbReference type="ARBA" id="ARBA00023004"/>
    </source>
</evidence>
<feature type="transmembrane region" description="Helical" evidence="4">
    <location>
        <begin position="235"/>
        <end position="258"/>
    </location>
</feature>
<dbReference type="AlphaFoldDB" id="A0A7C4LLA2"/>
<feature type="transmembrane region" description="Helical" evidence="4">
    <location>
        <begin position="278"/>
        <end position="295"/>
    </location>
</feature>
<keyword evidence="2" id="KW-0560">Oxidoreductase</keyword>
<keyword evidence="1" id="KW-0479">Metal-binding</keyword>
<evidence type="ECO:0000256" key="2">
    <source>
        <dbReference type="ARBA" id="ARBA00023002"/>
    </source>
</evidence>
<proteinExistence type="predicted"/>
<name>A0A7C4LLA2_9PLAN</name>
<gene>
    <name evidence="5" type="ORF">ENS64_01000</name>
</gene>
<feature type="transmembrane region" description="Helical" evidence="4">
    <location>
        <begin position="204"/>
        <end position="223"/>
    </location>
</feature>
<keyword evidence="4" id="KW-1133">Transmembrane helix</keyword>
<feature type="transmembrane region" description="Helical" evidence="4">
    <location>
        <begin position="76"/>
        <end position="96"/>
    </location>
</feature>
<dbReference type="InterPro" id="IPR050450">
    <property type="entry name" value="COX15/CtaA_HemeA_synthase"/>
</dbReference>
<evidence type="ECO:0008006" key="6">
    <source>
        <dbReference type="Google" id="ProtNLM"/>
    </source>
</evidence>
<dbReference type="GO" id="GO:0046872">
    <property type="term" value="F:metal ion binding"/>
    <property type="evidence" value="ECO:0007669"/>
    <property type="project" value="UniProtKB-KW"/>
</dbReference>
<keyword evidence="4" id="KW-0472">Membrane</keyword>
<keyword evidence="4" id="KW-0812">Transmembrane</keyword>
<evidence type="ECO:0000313" key="5">
    <source>
        <dbReference type="EMBL" id="HGT37837.1"/>
    </source>
</evidence>
<dbReference type="PANTHER" id="PTHR35457:SF1">
    <property type="entry name" value="HEME A SYNTHASE"/>
    <property type="match status" value="1"/>
</dbReference>
<accession>A0A7C4LLA2</accession>
<keyword evidence="3" id="KW-0408">Iron</keyword>
<dbReference type="GO" id="GO:0016491">
    <property type="term" value="F:oxidoreductase activity"/>
    <property type="evidence" value="ECO:0007669"/>
    <property type="project" value="UniProtKB-KW"/>
</dbReference>
<dbReference type="PANTHER" id="PTHR35457">
    <property type="entry name" value="HEME A SYNTHASE"/>
    <property type="match status" value="1"/>
</dbReference>
<feature type="transmembrane region" description="Helical" evidence="4">
    <location>
        <begin position="130"/>
        <end position="150"/>
    </location>
</feature>
<comment type="caution">
    <text evidence="5">The sequence shown here is derived from an EMBL/GenBank/DDBJ whole genome shotgun (WGS) entry which is preliminary data.</text>
</comment>
<reference evidence="5" key="1">
    <citation type="journal article" date="2020" name="mSystems">
        <title>Genome- and Community-Level Interaction Insights into Carbon Utilization and Element Cycling Functions of Hydrothermarchaeota in Hydrothermal Sediment.</title>
        <authorList>
            <person name="Zhou Z."/>
            <person name="Liu Y."/>
            <person name="Xu W."/>
            <person name="Pan J."/>
            <person name="Luo Z.H."/>
            <person name="Li M."/>
        </authorList>
    </citation>
    <scope>NUCLEOTIDE SEQUENCE [LARGE SCALE GENOMIC DNA]</scope>
    <source>
        <strain evidence="5">SpSt-508</strain>
    </source>
</reference>
<protein>
    <recommendedName>
        <fullName evidence="6">Cytochrome oxidase assembly protein</fullName>
    </recommendedName>
</protein>
<feature type="transmembrane region" description="Helical" evidence="4">
    <location>
        <begin position="171"/>
        <end position="192"/>
    </location>
</feature>
<organism evidence="5">
    <name type="scientific">Schlesneria paludicola</name>
    <dbReference type="NCBI Taxonomy" id="360056"/>
    <lineage>
        <taxon>Bacteria</taxon>
        <taxon>Pseudomonadati</taxon>
        <taxon>Planctomycetota</taxon>
        <taxon>Planctomycetia</taxon>
        <taxon>Planctomycetales</taxon>
        <taxon>Planctomycetaceae</taxon>
        <taxon>Schlesneria</taxon>
    </lineage>
</organism>